<dbReference type="AlphaFoldDB" id="A0A2T0TQ21"/>
<protein>
    <submittedName>
        <fullName evidence="2">Minimal PKS acyl carrier protein</fullName>
    </submittedName>
</protein>
<evidence type="ECO:0000313" key="3">
    <source>
        <dbReference type="Proteomes" id="UP000239210"/>
    </source>
</evidence>
<dbReference type="Proteomes" id="UP000239210">
    <property type="component" value="Unassembled WGS sequence"/>
</dbReference>
<feature type="domain" description="Carrier" evidence="1">
    <location>
        <begin position="2"/>
        <end position="83"/>
    </location>
</feature>
<dbReference type="OrthoDB" id="3537906at2"/>
<dbReference type="SUPFAM" id="SSF47336">
    <property type="entry name" value="ACP-like"/>
    <property type="match status" value="1"/>
</dbReference>
<organism evidence="2 3">
    <name type="scientific">Geodermatophilus tzadiensis</name>
    <dbReference type="NCBI Taxonomy" id="1137988"/>
    <lineage>
        <taxon>Bacteria</taxon>
        <taxon>Bacillati</taxon>
        <taxon>Actinomycetota</taxon>
        <taxon>Actinomycetes</taxon>
        <taxon>Geodermatophilales</taxon>
        <taxon>Geodermatophilaceae</taxon>
        <taxon>Geodermatophilus</taxon>
    </lineage>
</organism>
<proteinExistence type="predicted"/>
<keyword evidence="3" id="KW-1185">Reference proteome</keyword>
<dbReference type="Pfam" id="PF00550">
    <property type="entry name" value="PP-binding"/>
    <property type="match status" value="1"/>
</dbReference>
<sequence length="87" mass="9241">MSATTFTLDDLMALLSEKAGLPASAHTTDRDAHFADIGLDSLAFLSMQTALQDRYGTEMPEENPELYTLGEIVDTVNATASNSAGMA</sequence>
<dbReference type="Gene3D" id="1.10.1200.10">
    <property type="entry name" value="ACP-like"/>
    <property type="match status" value="1"/>
</dbReference>
<name>A0A2T0TQ21_9ACTN</name>
<dbReference type="RefSeq" id="WP_106279396.1">
    <property type="nucleotide sequence ID" value="NZ_PVTG01000012.1"/>
</dbReference>
<evidence type="ECO:0000313" key="2">
    <source>
        <dbReference type="EMBL" id="PRY47775.1"/>
    </source>
</evidence>
<dbReference type="EMBL" id="PVTG01000012">
    <property type="protein sequence ID" value="PRY47775.1"/>
    <property type="molecule type" value="Genomic_DNA"/>
</dbReference>
<reference evidence="2 3" key="1">
    <citation type="submission" date="2018-03" db="EMBL/GenBank/DDBJ databases">
        <title>Genomic Encyclopedia of Archaeal and Bacterial Type Strains, Phase II (KMG-II): from individual species to whole genera.</title>
        <authorList>
            <person name="Goeker M."/>
        </authorList>
    </citation>
    <scope>NUCLEOTIDE SEQUENCE [LARGE SCALE GENOMIC DNA]</scope>
    <source>
        <strain evidence="2 3">DSM 45416</strain>
    </source>
</reference>
<evidence type="ECO:0000259" key="1">
    <source>
        <dbReference type="PROSITE" id="PS50075"/>
    </source>
</evidence>
<comment type="caution">
    <text evidence="2">The sequence shown here is derived from an EMBL/GenBank/DDBJ whole genome shotgun (WGS) entry which is preliminary data.</text>
</comment>
<dbReference type="InterPro" id="IPR009081">
    <property type="entry name" value="PP-bd_ACP"/>
</dbReference>
<gene>
    <name evidence="2" type="ORF">LY71_112133</name>
</gene>
<accession>A0A2T0TQ21</accession>
<dbReference type="InterPro" id="IPR036736">
    <property type="entry name" value="ACP-like_sf"/>
</dbReference>
<dbReference type="PROSITE" id="PS50075">
    <property type="entry name" value="CARRIER"/>
    <property type="match status" value="1"/>
</dbReference>